<keyword evidence="3" id="KW-0540">Nuclease</keyword>
<feature type="compositionally biased region" description="Basic and acidic residues" evidence="1">
    <location>
        <begin position="59"/>
        <end position="94"/>
    </location>
</feature>
<dbReference type="Gene3D" id="1.10.30.50">
    <property type="match status" value="1"/>
</dbReference>
<feature type="region of interest" description="Disordered" evidence="1">
    <location>
        <begin position="55"/>
        <end position="129"/>
    </location>
</feature>
<protein>
    <submittedName>
        <fullName evidence="3">HNH endonuclease</fullName>
    </submittedName>
</protein>
<gene>
    <name evidence="3" type="ORF">ACFL6M_05500</name>
</gene>
<keyword evidence="3" id="KW-0378">Hydrolase</keyword>
<proteinExistence type="predicted"/>
<dbReference type="SMART" id="SM00507">
    <property type="entry name" value="HNHc"/>
    <property type="match status" value="1"/>
</dbReference>
<keyword evidence="3" id="KW-0255">Endonuclease</keyword>
<reference evidence="3 4" key="1">
    <citation type="submission" date="2024-09" db="EMBL/GenBank/DDBJ databases">
        <authorList>
            <person name="D'Angelo T."/>
        </authorList>
    </citation>
    <scope>NUCLEOTIDE SEQUENCE [LARGE SCALE GENOMIC DNA]</scope>
    <source>
        <strain evidence="3">SAG AM-320-E07</strain>
    </source>
</reference>
<evidence type="ECO:0000256" key="1">
    <source>
        <dbReference type="SAM" id="MobiDB-lite"/>
    </source>
</evidence>
<name>A0ABV6YL34_UNCEI</name>
<evidence type="ECO:0000313" key="4">
    <source>
        <dbReference type="Proteomes" id="UP001593833"/>
    </source>
</evidence>
<accession>A0ABV6YL34</accession>
<feature type="non-terminal residue" evidence="3">
    <location>
        <position position="1"/>
    </location>
</feature>
<dbReference type="InterPro" id="IPR003615">
    <property type="entry name" value="HNH_nuc"/>
</dbReference>
<dbReference type="InterPro" id="IPR002711">
    <property type="entry name" value="HNH"/>
</dbReference>
<keyword evidence="4" id="KW-1185">Reference proteome</keyword>
<dbReference type="Pfam" id="PF01844">
    <property type="entry name" value="HNH"/>
    <property type="match status" value="1"/>
</dbReference>
<dbReference type="CDD" id="cd00085">
    <property type="entry name" value="HNHc"/>
    <property type="match status" value="1"/>
</dbReference>
<organism evidence="3 4">
    <name type="scientific">Eiseniibacteriota bacterium</name>
    <dbReference type="NCBI Taxonomy" id="2212470"/>
    <lineage>
        <taxon>Bacteria</taxon>
        <taxon>Candidatus Eiseniibacteriota</taxon>
    </lineage>
</organism>
<evidence type="ECO:0000259" key="2">
    <source>
        <dbReference type="SMART" id="SM00507"/>
    </source>
</evidence>
<feature type="domain" description="HNH nuclease" evidence="2">
    <location>
        <begin position="185"/>
        <end position="237"/>
    </location>
</feature>
<dbReference type="Proteomes" id="UP001593833">
    <property type="component" value="Unassembled WGS sequence"/>
</dbReference>
<sequence length="254" mass="27660">GEDELVADGLVSVVLRFSPTELARYEAQIERLHKSGVVDSGAKREEIVLSAQEALLGSAKEKANGDKTTGKKLPGEKNTGEKITRGKTAREGTKHSTSPSAGSDEVGGQDGSRIVENKPARKPIPRGTPTTNYKIIIYRCSGCQKSVVKTDRGPKRISPAEFETIRCDAVIQRNGRRSRSAIPPGARARVLARDQHRCQTPGCTRTRFLEIHHVRPVSQGGSNRPENLTTLCSGCHRLRHSCGRLKRVPIAGTR</sequence>
<dbReference type="GO" id="GO:0004519">
    <property type="term" value="F:endonuclease activity"/>
    <property type="evidence" value="ECO:0007669"/>
    <property type="project" value="UniProtKB-KW"/>
</dbReference>
<comment type="caution">
    <text evidence="3">The sequence shown here is derived from an EMBL/GenBank/DDBJ whole genome shotgun (WGS) entry which is preliminary data.</text>
</comment>
<evidence type="ECO:0000313" key="3">
    <source>
        <dbReference type="EMBL" id="MFC1573036.1"/>
    </source>
</evidence>
<dbReference type="EMBL" id="JBHPKH010000065">
    <property type="protein sequence ID" value="MFC1573036.1"/>
    <property type="molecule type" value="Genomic_DNA"/>
</dbReference>